<evidence type="ECO:0000313" key="1">
    <source>
        <dbReference type="EnsemblMetazoa" id="PPA43467.1"/>
    </source>
</evidence>
<dbReference type="InterPro" id="IPR001841">
    <property type="entry name" value="Znf_RING"/>
</dbReference>
<organism evidence="1 2">
    <name type="scientific">Pristionchus pacificus</name>
    <name type="common">Parasitic nematode worm</name>
    <dbReference type="NCBI Taxonomy" id="54126"/>
    <lineage>
        <taxon>Eukaryota</taxon>
        <taxon>Metazoa</taxon>
        <taxon>Ecdysozoa</taxon>
        <taxon>Nematoda</taxon>
        <taxon>Chromadorea</taxon>
        <taxon>Rhabditida</taxon>
        <taxon>Rhabditina</taxon>
        <taxon>Diplogasteromorpha</taxon>
        <taxon>Diplogasteroidea</taxon>
        <taxon>Neodiplogasteridae</taxon>
        <taxon>Pristionchus</taxon>
    </lineage>
</organism>
<dbReference type="AlphaFoldDB" id="A0A2A6BGX6"/>
<dbReference type="SMART" id="SM00184">
    <property type="entry name" value="RING"/>
    <property type="match status" value="2"/>
</dbReference>
<reference evidence="2" key="1">
    <citation type="journal article" date="2008" name="Nat. Genet.">
        <title>The Pristionchus pacificus genome provides a unique perspective on nematode lifestyle and parasitism.</title>
        <authorList>
            <person name="Dieterich C."/>
            <person name="Clifton S.W."/>
            <person name="Schuster L.N."/>
            <person name="Chinwalla A."/>
            <person name="Delehaunty K."/>
            <person name="Dinkelacker I."/>
            <person name="Fulton L."/>
            <person name="Fulton R."/>
            <person name="Godfrey J."/>
            <person name="Minx P."/>
            <person name="Mitreva M."/>
            <person name="Roeseler W."/>
            <person name="Tian H."/>
            <person name="Witte H."/>
            <person name="Yang S.P."/>
            <person name="Wilson R.K."/>
            <person name="Sommer R.J."/>
        </authorList>
    </citation>
    <scope>NUCLEOTIDE SEQUENCE [LARGE SCALE GENOMIC DNA]</scope>
    <source>
        <strain evidence="2">PS312</strain>
    </source>
</reference>
<gene>
    <name evidence="1" type="primary">WBGene00281836</name>
</gene>
<accession>A0A8R1V3S2</accession>
<dbReference type="InterPro" id="IPR013083">
    <property type="entry name" value="Znf_RING/FYVE/PHD"/>
</dbReference>
<name>A0A2A6BGX6_PRIPA</name>
<dbReference type="PANTHER" id="PTHR16450:SF1">
    <property type="entry name" value="PROTEIN CBG12045"/>
    <property type="match status" value="1"/>
</dbReference>
<dbReference type="InterPro" id="IPR017907">
    <property type="entry name" value="Znf_RING_CS"/>
</dbReference>
<dbReference type="CDD" id="cd16449">
    <property type="entry name" value="RING-HC"/>
    <property type="match status" value="1"/>
</dbReference>
<dbReference type="PROSITE" id="PS50089">
    <property type="entry name" value="ZF_RING_2"/>
    <property type="match status" value="2"/>
</dbReference>
<evidence type="ECO:0000313" key="2">
    <source>
        <dbReference type="Proteomes" id="UP000005239"/>
    </source>
</evidence>
<dbReference type="Gene3D" id="3.30.40.10">
    <property type="entry name" value="Zinc/RING finger domain, C3HC4 (zinc finger)"/>
    <property type="match status" value="2"/>
</dbReference>
<reference evidence="1" key="2">
    <citation type="submission" date="2022-06" db="UniProtKB">
        <authorList>
            <consortium name="EnsemblMetazoa"/>
        </authorList>
    </citation>
    <scope>IDENTIFICATION</scope>
    <source>
        <strain evidence="1">PS312</strain>
    </source>
</reference>
<dbReference type="SUPFAM" id="SSF57850">
    <property type="entry name" value="RING/U-box"/>
    <property type="match status" value="2"/>
</dbReference>
<protein>
    <submittedName>
        <fullName evidence="1">Zinc finger protein</fullName>
    </submittedName>
</protein>
<dbReference type="PROSITE" id="PS00518">
    <property type="entry name" value="ZF_RING_1"/>
    <property type="match status" value="1"/>
</dbReference>
<accession>A0A2A6BGX6</accession>
<proteinExistence type="predicted"/>
<dbReference type="PANTHER" id="PTHR16450">
    <property type="entry name" value="RING FINGER PROTEIN 186"/>
    <property type="match status" value="1"/>
</dbReference>
<keyword evidence="2" id="KW-1185">Reference proteome</keyword>
<sequence>MDNNEIVLYSRECPICLSESPCQRCVFTGCGHCLCRACAEQIAMEAGVSHKPVCPLCRTHSTTRPLIEMKEIEFDSFNDESKPVYPELLQNLPSPRLEELIQTFLRGEIDEETYIICYDMRLAEEACHRGINGGRPDDVYVEEYKRLMAILPYDGYFDNLAIDAAEATMRMEKQRIIDELRGQDNESGRYSRACGNCSSLFPFHRCVFKECGHLICRSCSDEMKSRSQIICPFCMKESETVPLFEHQIEA</sequence>
<dbReference type="EnsemblMetazoa" id="PPA43467.1">
    <property type="protein sequence ID" value="PPA43467.1"/>
    <property type="gene ID" value="WBGene00281836"/>
</dbReference>
<dbReference type="Proteomes" id="UP000005239">
    <property type="component" value="Unassembled WGS sequence"/>
</dbReference>